<evidence type="ECO:0000313" key="2">
    <source>
        <dbReference type="EMBL" id="MSE14866.1"/>
    </source>
</evidence>
<dbReference type="Proteomes" id="UP000461948">
    <property type="component" value="Unassembled WGS sequence"/>
</dbReference>
<keyword evidence="1" id="KW-1133">Transmembrane helix</keyword>
<reference evidence="2 3" key="1">
    <citation type="submission" date="2019-11" db="EMBL/GenBank/DDBJ databases">
        <title>Draft Genome Sequence of Plant Growth-Promoting Rhizosphere-Associated Bacteria.</title>
        <authorList>
            <person name="Vasilyev I.Y."/>
            <person name="Radchenko V."/>
            <person name="Ilnitskaya E.V."/>
        </authorList>
    </citation>
    <scope>NUCLEOTIDE SEQUENCE [LARGE SCALE GENOMIC DNA]</scope>
    <source>
        <strain evidence="2 3">VRA_MhP_f</strain>
    </source>
</reference>
<keyword evidence="1" id="KW-0472">Membrane</keyword>
<accession>A0A7X2SV11</accession>
<feature type="transmembrane region" description="Helical" evidence="1">
    <location>
        <begin position="20"/>
        <end position="39"/>
    </location>
</feature>
<evidence type="ECO:0000256" key="1">
    <source>
        <dbReference type="SAM" id="Phobius"/>
    </source>
</evidence>
<gene>
    <name evidence="2" type="ORF">GKC49_06865</name>
</gene>
<name>A0A7X2SV11_ENTAG</name>
<protein>
    <submittedName>
        <fullName evidence="2">Uncharacterized protein</fullName>
    </submittedName>
</protein>
<feature type="transmembrane region" description="Helical" evidence="1">
    <location>
        <begin position="60"/>
        <end position="90"/>
    </location>
</feature>
<sequence length="96" mass="10808">MNGWLMAGALENTPARQWFVYWVMLLIVAGTLLRTAGNLSELRRLRRFGQRRAGYYAIRVWGASSGPVQIFLVAECLIVNALSVLLLLVLSDVTLW</sequence>
<dbReference type="AlphaFoldDB" id="A0A7X2SV11"/>
<comment type="caution">
    <text evidence="2">The sequence shown here is derived from an EMBL/GenBank/DDBJ whole genome shotgun (WGS) entry which is preliminary data.</text>
</comment>
<evidence type="ECO:0000313" key="3">
    <source>
        <dbReference type="Proteomes" id="UP000461948"/>
    </source>
</evidence>
<dbReference type="EMBL" id="WKLC01000206">
    <property type="protein sequence ID" value="MSE14866.1"/>
    <property type="molecule type" value="Genomic_DNA"/>
</dbReference>
<keyword evidence="1" id="KW-0812">Transmembrane</keyword>
<organism evidence="2 3">
    <name type="scientific">Enterobacter agglomerans</name>
    <name type="common">Erwinia herbicola</name>
    <name type="synonym">Pantoea agglomerans</name>
    <dbReference type="NCBI Taxonomy" id="549"/>
    <lineage>
        <taxon>Bacteria</taxon>
        <taxon>Pseudomonadati</taxon>
        <taxon>Pseudomonadota</taxon>
        <taxon>Gammaproteobacteria</taxon>
        <taxon>Enterobacterales</taxon>
        <taxon>Erwiniaceae</taxon>
        <taxon>Pantoea</taxon>
        <taxon>Pantoea agglomerans group</taxon>
    </lineage>
</organism>
<proteinExistence type="predicted"/>
<dbReference type="RefSeq" id="WP_187495416.1">
    <property type="nucleotide sequence ID" value="NZ_CP103401.1"/>
</dbReference>